<keyword evidence="1" id="KW-0378">Hydrolase</keyword>
<proteinExistence type="predicted"/>
<name>A0ACB8MDF2_CITSI</name>
<sequence length="1229" mass="139895">MASSSTNLNAQSKFDVFLSFRGEDTRTGFTSHVVEALRRKQIQFFIDNEELRRGEEISPALLSAIETSDISIIIFSKNYASSTWCLDELVRILDCKKRNGQIVVPVFYKVDPSDMRKQMGSFGEAFVHHERIPCEVRVQKWRDSLIQASNISGFHDSRSFRSEAHLLDVVVKDILKKVENITVSTYPSGLVGLNSQIEKIKSLLCLGRLDFKIVGIWGMGGIGKTTIAGVIFNQISKEFESKCFLANVREESEKGGGLLHLRDQVLSEVFEENLRIRTPNLPEYVRERLQRTKVLIVLDDVNKVGQLEYLIGGLERFGPGSRIIVTTRDRQVLDNFGVGNIYKVNGLKYREALELFCNCAFKENHCPEDLLVHSKRILDYANGNPLAVRVLGSFLRQKSKLDWENALDNLKRISDPDIYDVLKISYNEIKAEEKSLFLDIACFFNGKDKDSVLKMIGDSSFAHYGLNVLLDKSFVTVSRGNQLQMHDLLQEMGREIVGQESIEQPGKRSPLWYYEDVYNVLKKNKGTDAIEGIFLDLSKIKVLHLGPRAFANMSNPRLLKLYMPEHDGIPIMSTKVYLDQGLEYLPEELRYLHWYEYPLKSLPLDFEPENLVALNLPYSKVKQIWDGKKDASKLNYIDLHHSNKLIRIPEPSEIPNLEKINLWNCTNFAYIPQYIQNFSNLGTLCLSGCESLRCFSSNIHFASSIKIDFSFCVNLTELPQILGNIKELNLRKTAIGEVPLSIERLTSLEVLDVSHCTRLKRLSTSICKLKSLCRLELQHCSELESFPEILEEMECLEYINLSWTPIKEPLLVWNCSKLDSLPESFGNLKSLKDLNAIGSAISQLPSSAADLNEFKSVAFSGCKNLVLPLLLPVLSSVRSLDLRDCGITKIPKEIGSLSSVEVLDLSGNKFESLPASVKQLSQLKCLYLRNCNMLQSIPELPLQLPSCLLRVHLFSNCLKLNNRARNKILRDLQLRVWQTAVSQRPYYDMEFFTPLESSIIVPGNKIPEWFINQRSGSSITIQLPQRCNKDFVGFALCAVIVFEKDPEASSAQYFQVVCRYRLEKKLVHPDCWLVMYDTVDSDHLMLGFDSCWSIGLPVGDHHTAVKLEFALYYLDHDGSRLEVDHKSKSYKLWGGSSICKFHPDQTQTLKFAATSEVDCTRFTKFDKACTGGTFGSAGRYDEKQLESSSKRICRDQINVPSFLISYFLLFVFFMFISSLKQQWKLGFGH</sequence>
<comment type="caution">
    <text evidence="1">The sequence shown here is derived from an EMBL/GenBank/DDBJ whole genome shotgun (WGS) entry which is preliminary data.</text>
</comment>
<protein>
    <submittedName>
        <fullName evidence="1">ADP-ribosyl cyclase/cyclic ADP-ribose hydrolase</fullName>
    </submittedName>
</protein>
<accession>A0ACB8MDF2</accession>
<evidence type="ECO:0000313" key="1">
    <source>
        <dbReference type="EMBL" id="KAH9783796.1"/>
    </source>
</evidence>
<dbReference type="EMBL" id="CM039172">
    <property type="protein sequence ID" value="KAH9783796.1"/>
    <property type="molecule type" value="Genomic_DNA"/>
</dbReference>
<evidence type="ECO:0000313" key="2">
    <source>
        <dbReference type="Proteomes" id="UP000829398"/>
    </source>
</evidence>
<keyword evidence="2" id="KW-1185">Reference proteome</keyword>
<dbReference type="Proteomes" id="UP000829398">
    <property type="component" value="Chromosome 3"/>
</dbReference>
<organism evidence="1 2">
    <name type="scientific">Citrus sinensis</name>
    <name type="common">Sweet orange</name>
    <name type="synonym">Citrus aurantium var. sinensis</name>
    <dbReference type="NCBI Taxonomy" id="2711"/>
    <lineage>
        <taxon>Eukaryota</taxon>
        <taxon>Viridiplantae</taxon>
        <taxon>Streptophyta</taxon>
        <taxon>Embryophyta</taxon>
        <taxon>Tracheophyta</taxon>
        <taxon>Spermatophyta</taxon>
        <taxon>Magnoliopsida</taxon>
        <taxon>eudicotyledons</taxon>
        <taxon>Gunneridae</taxon>
        <taxon>Pentapetalae</taxon>
        <taxon>rosids</taxon>
        <taxon>malvids</taxon>
        <taxon>Sapindales</taxon>
        <taxon>Rutaceae</taxon>
        <taxon>Aurantioideae</taxon>
        <taxon>Citrus</taxon>
    </lineage>
</organism>
<reference evidence="2" key="1">
    <citation type="journal article" date="2023" name="Hortic. Res.">
        <title>A chromosome-level phased genome enabling allele-level studies in sweet orange: a case study on citrus Huanglongbing tolerance.</title>
        <authorList>
            <person name="Wu B."/>
            <person name="Yu Q."/>
            <person name="Deng Z."/>
            <person name="Duan Y."/>
            <person name="Luo F."/>
            <person name="Gmitter F. Jr."/>
        </authorList>
    </citation>
    <scope>NUCLEOTIDE SEQUENCE [LARGE SCALE GENOMIC DNA]</scope>
    <source>
        <strain evidence="2">cv. Valencia</strain>
    </source>
</reference>
<gene>
    <name evidence="1" type="ORF">KPL71_009446</name>
</gene>